<dbReference type="GeneID" id="54555331"/>
<dbReference type="UniPathway" id="UPA00989"/>
<dbReference type="PANTHER" id="PTHR16288:SF0">
    <property type="entry name" value="TRNA (GUANINE-N(7)-)-METHYLTRANSFERASE NON-CATALYTIC SUBUNIT WDR4"/>
    <property type="match status" value="1"/>
</dbReference>
<evidence type="ECO:0000256" key="2">
    <source>
        <dbReference type="ARBA" id="ARBA00022574"/>
    </source>
</evidence>
<evidence type="ECO:0000256" key="1">
    <source>
        <dbReference type="ARBA" id="ARBA00004123"/>
    </source>
</evidence>
<evidence type="ECO:0000256" key="7">
    <source>
        <dbReference type="SAM" id="MobiDB-lite"/>
    </source>
</evidence>
<dbReference type="InterPro" id="IPR015943">
    <property type="entry name" value="WD40/YVTN_repeat-like_dom_sf"/>
</dbReference>
<dbReference type="Gene3D" id="2.130.10.10">
    <property type="entry name" value="YVTN repeat-like/Quinoprotein amine dehydrogenase"/>
    <property type="match status" value="2"/>
</dbReference>
<dbReference type="InterPro" id="IPR036322">
    <property type="entry name" value="WD40_repeat_dom_sf"/>
</dbReference>
<comment type="function">
    <text evidence="6">Required for the formation of N(7)-methylguanine at position 46 (m7G46) in tRNA. In the complex, it is required to stabilize and induce conformational changes of the catalytic subunit.</text>
</comment>
<dbReference type="EMBL" id="ML986488">
    <property type="protein sequence ID" value="KAF2278208.1"/>
    <property type="molecule type" value="Genomic_DNA"/>
</dbReference>
<keyword evidence="5 6" id="KW-0539">Nucleus</keyword>
<keyword evidence="9" id="KW-1185">Reference proteome</keyword>
<keyword evidence="8" id="KW-0808">Transferase</keyword>
<name>A0A6A6JQN2_WESOR</name>
<evidence type="ECO:0000313" key="9">
    <source>
        <dbReference type="Proteomes" id="UP000800097"/>
    </source>
</evidence>
<dbReference type="AlphaFoldDB" id="A0A6A6JQN2"/>
<dbReference type="OrthoDB" id="339900at2759"/>
<keyword evidence="8" id="KW-0489">Methyltransferase</keyword>
<dbReference type="GO" id="GO:0043527">
    <property type="term" value="C:tRNA methyltransferase complex"/>
    <property type="evidence" value="ECO:0007669"/>
    <property type="project" value="TreeGrafter"/>
</dbReference>
<proteinExistence type="inferred from homology"/>
<accession>A0A6A6JQN2</accession>
<dbReference type="GO" id="GO:0005634">
    <property type="term" value="C:nucleus"/>
    <property type="evidence" value="ECO:0007669"/>
    <property type="project" value="UniProtKB-SubCell"/>
</dbReference>
<keyword evidence="2 6" id="KW-0853">WD repeat</keyword>
<dbReference type="InterPro" id="IPR028884">
    <property type="entry name" value="Trm82"/>
</dbReference>
<comment type="pathway">
    <text evidence="6">tRNA modification; N(7)-methylguanine-tRNA biosynthesis.</text>
</comment>
<dbReference type="InterPro" id="IPR001680">
    <property type="entry name" value="WD40_rpt"/>
</dbReference>
<keyword evidence="3 6" id="KW-0819">tRNA processing</keyword>
<protein>
    <submittedName>
        <fullName evidence="8">Guanine-N(7)--methyltransferase subunit TRM82</fullName>
    </submittedName>
</protein>
<evidence type="ECO:0000256" key="4">
    <source>
        <dbReference type="ARBA" id="ARBA00022737"/>
    </source>
</evidence>
<evidence type="ECO:0000256" key="3">
    <source>
        <dbReference type="ARBA" id="ARBA00022694"/>
    </source>
</evidence>
<organism evidence="8 9">
    <name type="scientific">Westerdykella ornata</name>
    <dbReference type="NCBI Taxonomy" id="318751"/>
    <lineage>
        <taxon>Eukaryota</taxon>
        <taxon>Fungi</taxon>
        <taxon>Dikarya</taxon>
        <taxon>Ascomycota</taxon>
        <taxon>Pezizomycotina</taxon>
        <taxon>Dothideomycetes</taxon>
        <taxon>Pleosporomycetidae</taxon>
        <taxon>Pleosporales</taxon>
        <taxon>Sporormiaceae</taxon>
        <taxon>Westerdykella</taxon>
    </lineage>
</organism>
<keyword evidence="4 6" id="KW-0677">Repeat</keyword>
<gene>
    <name evidence="8" type="ORF">EI97DRAFT_486252</name>
</gene>
<dbReference type="GO" id="GO:0005829">
    <property type="term" value="C:cytosol"/>
    <property type="evidence" value="ECO:0007669"/>
    <property type="project" value="TreeGrafter"/>
</dbReference>
<dbReference type="RefSeq" id="XP_033655747.1">
    <property type="nucleotide sequence ID" value="XM_033802156.1"/>
</dbReference>
<comment type="subcellular location">
    <subcellularLocation>
        <location evidence="1 6">Nucleus</location>
    </subcellularLocation>
</comment>
<dbReference type="GO" id="GO:0106004">
    <property type="term" value="P:tRNA (guanine-N7)-methylation"/>
    <property type="evidence" value="ECO:0007669"/>
    <property type="project" value="UniProtKB-UniRule"/>
</dbReference>
<comment type="similarity">
    <text evidence="6">Belongs to the WD repeat TRM82 family.</text>
</comment>
<evidence type="ECO:0000256" key="6">
    <source>
        <dbReference type="HAMAP-Rule" id="MF_03056"/>
    </source>
</evidence>
<dbReference type="HAMAP" id="MF_03056">
    <property type="entry name" value="TRM82"/>
    <property type="match status" value="1"/>
</dbReference>
<dbReference type="SUPFAM" id="SSF50978">
    <property type="entry name" value="WD40 repeat-like"/>
    <property type="match status" value="1"/>
</dbReference>
<dbReference type="PANTHER" id="PTHR16288">
    <property type="entry name" value="WD40 REPEAT PROTEIN 4"/>
    <property type="match status" value="1"/>
</dbReference>
<sequence length="483" mass="52652">MALPYSCIEACRLSTNGADEWALIAASGTRLVVQSSSGAYTTWPPASGSAVGDTEAEGPPGKKIKLSDPSENTSNFSCLALTHDQKHIIAVTAEDKCIRVFRIDTEFQLQQLSQRCMTRRPCAIAMTSDDSTILCADKFGDVYSLPLLPGPEDEQIRSPSVEQSEAAGEKAFVPAASVLTVHSGRNRRVLEEQLKQAAKGPKKPKEGPTFKHDLLLGHVSMLTDIAYANVNGRSYIITADRDEHIRVSRGPPQAHIIEGFCYGHESFVSRLCLVGPDRLVSGGGDPDLFVWDWTNFELLGKLHLRDAVLRFLREQPDLAARVPEDANSFRIAVSGIWHVPSEANEILAACEGIPALFSFRIGISSTAEQCIVLTGNALDVTFIRQSQTGCTAVVSVDNVHVRVSTTERREAEATSRLEYFSYRPGGQWEQDAETGRAFERISQSGGHADKEASLMTSTTGSEKALGAILYGIENLRKRPDSDD</sequence>
<reference evidence="8" key="1">
    <citation type="journal article" date="2020" name="Stud. Mycol.">
        <title>101 Dothideomycetes genomes: a test case for predicting lifestyles and emergence of pathogens.</title>
        <authorList>
            <person name="Haridas S."/>
            <person name="Albert R."/>
            <person name="Binder M."/>
            <person name="Bloem J."/>
            <person name="Labutti K."/>
            <person name="Salamov A."/>
            <person name="Andreopoulos B."/>
            <person name="Baker S."/>
            <person name="Barry K."/>
            <person name="Bills G."/>
            <person name="Bluhm B."/>
            <person name="Cannon C."/>
            <person name="Castanera R."/>
            <person name="Culley D."/>
            <person name="Daum C."/>
            <person name="Ezra D."/>
            <person name="Gonzalez J."/>
            <person name="Henrissat B."/>
            <person name="Kuo A."/>
            <person name="Liang C."/>
            <person name="Lipzen A."/>
            <person name="Lutzoni F."/>
            <person name="Magnuson J."/>
            <person name="Mondo S."/>
            <person name="Nolan M."/>
            <person name="Ohm R."/>
            <person name="Pangilinan J."/>
            <person name="Park H.-J."/>
            <person name="Ramirez L."/>
            <person name="Alfaro M."/>
            <person name="Sun H."/>
            <person name="Tritt A."/>
            <person name="Yoshinaga Y."/>
            <person name="Zwiers L.-H."/>
            <person name="Turgeon B."/>
            <person name="Goodwin S."/>
            <person name="Spatafora J."/>
            <person name="Crous P."/>
            <person name="Grigoriev I."/>
        </authorList>
    </citation>
    <scope>NUCLEOTIDE SEQUENCE</scope>
    <source>
        <strain evidence="8">CBS 379.55</strain>
    </source>
</reference>
<dbReference type="Proteomes" id="UP000800097">
    <property type="component" value="Unassembled WGS sequence"/>
</dbReference>
<evidence type="ECO:0000256" key="5">
    <source>
        <dbReference type="ARBA" id="ARBA00023242"/>
    </source>
</evidence>
<dbReference type="GO" id="GO:0008168">
    <property type="term" value="F:methyltransferase activity"/>
    <property type="evidence" value="ECO:0007669"/>
    <property type="project" value="UniProtKB-KW"/>
</dbReference>
<feature type="region of interest" description="Disordered" evidence="7">
    <location>
        <begin position="44"/>
        <end position="69"/>
    </location>
</feature>
<evidence type="ECO:0000313" key="8">
    <source>
        <dbReference type="EMBL" id="KAF2278208.1"/>
    </source>
</evidence>
<dbReference type="SMART" id="SM00320">
    <property type="entry name" value="WD40"/>
    <property type="match status" value="3"/>
</dbReference>